<dbReference type="Proteomes" id="UP001285921">
    <property type="component" value="Unassembled WGS sequence"/>
</dbReference>
<feature type="transmembrane region" description="Helical" evidence="8">
    <location>
        <begin position="185"/>
        <end position="207"/>
    </location>
</feature>
<evidence type="ECO:0000313" key="9">
    <source>
        <dbReference type="EMBL" id="GMK44315.1"/>
    </source>
</evidence>
<evidence type="ECO:0000256" key="5">
    <source>
        <dbReference type="ARBA" id="ARBA00022692"/>
    </source>
</evidence>
<feature type="transmembrane region" description="Helical" evidence="8">
    <location>
        <begin position="303"/>
        <end position="321"/>
    </location>
</feature>
<evidence type="ECO:0000256" key="3">
    <source>
        <dbReference type="ARBA" id="ARBA00022448"/>
    </source>
</evidence>
<dbReference type="Pfam" id="PF03845">
    <property type="entry name" value="Spore_permease"/>
    <property type="match status" value="1"/>
</dbReference>
<comment type="subcellular location">
    <subcellularLocation>
        <location evidence="1">Membrane</location>
        <topology evidence="1">Multi-pass membrane protein</topology>
    </subcellularLocation>
</comment>
<feature type="transmembrane region" description="Helical" evidence="8">
    <location>
        <begin position="333"/>
        <end position="355"/>
    </location>
</feature>
<evidence type="ECO:0000256" key="8">
    <source>
        <dbReference type="SAM" id="Phobius"/>
    </source>
</evidence>
<feature type="transmembrane region" description="Helical" evidence="8">
    <location>
        <begin position="124"/>
        <end position="141"/>
    </location>
</feature>
<dbReference type="PANTHER" id="PTHR34975:SF2">
    <property type="entry name" value="SPORE GERMINATION PROTEIN A2"/>
    <property type="match status" value="1"/>
</dbReference>
<dbReference type="RefSeq" id="WP_317979337.1">
    <property type="nucleotide sequence ID" value="NZ_BTCL01000004.1"/>
</dbReference>
<feature type="transmembrane region" description="Helical" evidence="8">
    <location>
        <begin position="270"/>
        <end position="291"/>
    </location>
</feature>
<dbReference type="EMBL" id="BTCL01000004">
    <property type="protein sequence ID" value="GMK44315.1"/>
    <property type="molecule type" value="Genomic_DNA"/>
</dbReference>
<feature type="transmembrane region" description="Helical" evidence="8">
    <location>
        <begin position="85"/>
        <end position="104"/>
    </location>
</feature>
<name>A0ABQ6NGV4_9BACL</name>
<evidence type="ECO:0000256" key="7">
    <source>
        <dbReference type="ARBA" id="ARBA00023136"/>
    </source>
</evidence>
<accession>A0ABQ6NGV4</accession>
<organism evidence="9 10">
    <name type="scientific">Paenibacillus glycanilyticus</name>
    <dbReference type="NCBI Taxonomy" id="126569"/>
    <lineage>
        <taxon>Bacteria</taxon>
        <taxon>Bacillati</taxon>
        <taxon>Bacillota</taxon>
        <taxon>Bacilli</taxon>
        <taxon>Bacillales</taxon>
        <taxon>Paenibacillaceae</taxon>
        <taxon>Paenibacillus</taxon>
    </lineage>
</organism>
<evidence type="ECO:0000256" key="4">
    <source>
        <dbReference type="ARBA" id="ARBA00022544"/>
    </source>
</evidence>
<evidence type="ECO:0000256" key="1">
    <source>
        <dbReference type="ARBA" id="ARBA00004141"/>
    </source>
</evidence>
<feature type="transmembrane region" description="Helical" evidence="8">
    <location>
        <begin position="148"/>
        <end position="165"/>
    </location>
</feature>
<dbReference type="PANTHER" id="PTHR34975">
    <property type="entry name" value="SPORE GERMINATION PROTEIN A2"/>
    <property type="match status" value="1"/>
</dbReference>
<protein>
    <submittedName>
        <fullName evidence="9">Spore germination protein YndE</fullName>
    </submittedName>
</protein>
<keyword evidence="4" id="KW-0309">Germination</keyword>
<proteinExistence type="inferred from homology"/>
<reference evidence="9 10" key="1">
    <citation type="submission" date="2023-05" db="EMBL/GenBank/DDBJ databases">
        <title>Draft genome of Paenibacillus sp. CCS26.</title>
        <authorList>
            <person name="Akita H."/>
            <person name="Shinto Y."/>
            <person name="Kimura Z."/>
        </authorList>
    </citation>
    <scope>NUCLEOTIDE SEQUENCE [LARGE SCALE GENOMIC DNA]</scope>
    <source>
        <strain evidence="9 10">CCS26</strain>
    </source>
</reference>
<sequence length="365" mass="41958">MNTETKEKLSPFHTTILVHMIQTGVMALILPQLLAETFGTNGWITVLGFGLIATINILLIGAVYKLGKGRSIFQILEQSIPKFMLVPVYLALAIVWIMLGCMAGKEYILIFQMYAFPTTDPMEFKLIMDLLVFWLLTKGLYNITKASTVFFWLFVWMFFLLFFFYTDFSWSRLTPFLFKGGHFTYLESLDIFSSLLGYEVVLLMFAYTNQKTKFVKSVLIGNGMTTLTYSYLSIVTFGVYSLEQLKNKAFPVLEMLAYIRFPFMERMENLLYGFVLFTVLFSILMYEWCALEVLKRIFPKLKANFLAFIVMLTCFLVAYVPDTLNEVGDWLSTLSMIECGIAFGLPILLLVVLMFQNTGRSPAHE</sequence>
<gene>
    <name evidence="9" type="primary">yndE_2</name>
    <name evidence="9" type="ORF">PghCCS26_14430</name>
</gene>
<evidence type="ECO:0000256" key="6">
    <source>
        <dbReference type="ARBA" id="ARBA00022989"/>
    </source>
</evidence>
<evidence type="ECO:0000313" key="10">
    <source>
        <dbReference type="Proteomes" id="UP001285921"/>
    </source>
</evidence>
<evidence type="ECO:0000256" key="2">
    <source>
        <dbReference type="ARBA" id="ARBA00007998"/>
    </source>
</evidence>
<feature type="transmembrane region" description="Helical" evidence="8">
    <location>
        <begin position="12"/>
        <end position="30"/>
    </location>
</feature>
<comment type="similarity">
    <text evidence="2">Belongs to the amino acid-polyamine-organocation (APC) superfamily. Spore germination protein (SGP) (TC 2.A.3.9) family.</text>
</comment>
<keyword evidence="7 8" id="KW-0472">Membrane</keyword>
<comment type="caution">
    <text evidence="9">The sequence shown here is derived from an EMBL/GenBank/DDBJ whole genome shotgun (WGS) entry which is preliminary data.</text>
</comment>
<keyword evidence="5 8" id="KW-0812">Transmembrane</keyword>
<keyword evidence="6 8" id="KW-1133">Transmembrane helix</keyword>
<keyword evidence="3" id="KW-0813">Transport</keyword>
<feature type="transmembrane region" description="Helical" evidence="8">
    <location>
        <begin position="42"/>
        <end position="64"/>
    </location>
</feature>
<dbReference type="InterPro" id="IPR004761">
    <property type="entry name" value="Spore_GerAB"/>
</dbReference>
<keyword evidence="10" id="KW-1185">Reference proteome</keyword>
<feature type="transmembrane region" description="Helical" evidence="8">
    <location>
        <begin position="219"/>
        <end position="242"/>
    </location>
</feature>